<accession>A0A286RG43</accession>
<organism evidence="2 3">
    <name type="scientific">Thermogutta terrifontis</name>
    <dbReference type="NCBI Taxonomy" id="1331910"/>
    <lineage>
        <taxon>Bacteria</taxon>
        <taxon>Pseudomonadati</taxon>
        <taxon>Planctomycetota</taxon>
        <taxon>Planctomycetia</taxon>
        <taxon>Pirellulales</taxon>
        <taxon>Thermoguttaceae</taxon>
        <taxon>Thermogutta</taxon>
    </lineage>
</organism>
<evidence type="ECO:0000313" key="2">
    <source>
        <dbReference type="EMBL" id="ASV74902.1"/>
    </source>
</evidence>
<dbReference type="Proteomes" id="UP000215086">
    <property type="component" value="Chromosome"/>
</dbReference>
<gene>
    <name evidence="2" type="ORF">THTE_2300</name>
</gene>
<dbReference type="RefSeq" id="WP_095415099.1">
    <property type="nucleotide sequence ID" value="NZ_CP018477.1"/>
</dbReference>
<keyword evidence="1" id="KW-0812">Transmembrane</keyword>
<dbReference type="AlphaFoldDB" id="A0A286RG43"/>
<evidence type="ECO:0000313" key="3">
    <source>
        <dbReference type="Proteomes" id="UP000215086"/>
    </source>
</evidence>
<sequence length="291" mass="32617">MDWDPKDIPDWQLLECLRPHEGSPKDPFMEELQRRIAAHPELASVWRELQQQDVELARLLQTVPPRLGLEERIISRLGTELRIATPSGSDDATTPDNVQPGWVGDGARALAGDQLHAKRQISRRVWIAAGVSAICASVLGGVGLWLWRRRRRTGPPSPVEIANEVARIFEQTLDEFGTGQPVSSHPPPAHARFSREIRLYLGSTITWRQATVASNRAVVFDITQPSGERGSLFVLTLNLPDFPSFPPYFPQLQTSRTSLGWWRESDIAYLLAVLGGPRVYQRFLKPPSPIT</sequence>
<dbReference type="EMBL" id="CP018477">
    <property type="protein sequence ID" value="ASV74902.1"/>
    <property type="molecule type" value="Genomic_DNA"/>
</dbReference>
<proteinExistence type="predicted"/>
<reference evidence="2 3" key="1">
    <citation type="journal article" name="Front. Microbiol.">
        <title>Sugar Metabolism of the First Thermophilic Planctomycete Thermogutta terrifontis: Comparative Genomic and Transcriptomic Approaches.</title>
        <authorList>
            <person name="Elcheninov A.G."/>
            <person name="Menzel P."/>
            <person name="Gudbergsdottir S.R."/>
            <person name="Slesarev A.I."/>
            <person name="Kadnikov V.V."/>
            <person name="Krogh A."/>
            <person name="Bonch-Osmolovskaya E.A."/>
            <person name="Peng X."/>
            <person name="Kublanov I.V."/>
        </authorList>
    </citation>
    <scope>NUCLEOTIDE SEQUENCE [LARGE SCALE GENOMIC DNA]</scope>
    <source>
        <strain evidence="2 3">R1</strain>
    </source>
</reference>
<evidence type="ECO:0000256" key="1">
    <source>
        <dbReference type="SAM" id="Phobius"/>
    </source>
</evidence>
<feature type="transmembrane region" description="Helical" evidence="1">
    <location>
        <begin position="125"/>
        <end position="147"/>
    </location>
</feature>
<name>A0A286RG43_9BACT</name>
<keyword evidence="1" id="KW-1133">Transmembrane helix</keyword>
<dbReference type="KEGG" id="ttf:THTE_2300"/>
<protein>
    <submittedName>
        <fullName evidence="2">Uncharacterized protein</fullName>
    </submittedName>
</protein>
<keyword evidence="3" id="KW-1185">Reference proteome</keyword>
<keyword evidence="1" id="KW-0472">Membrane</keyword>